<gene>
    <name evidence="3" type="primary">LOC113509485</name>
</gene>
<dbReference type="InParanoid" id="A0A6J1W7B4"/>
<dbReference type="RefSeq" id="XP_026748622.2">
    <property type="nucleotide sequence ID" value="XM_026892821.3"/>
</dbReference>
<dbReference type="GeneID" id="113509485"/>
<feature type="region of interest" description="Disordered" evidence="1">
    <location>
        <begin position="1"/>
        <end position="36"/>
    </location>
</feature>
<sequence length="259" mass="29386">MASELQGTVHLSNTISTKSEKSKEHKKNNVETKPGTSYEVFRNNTTAVEVIVKEIGDKGNRKALTDNSSQNTFTDHPNIARLKEINKKLVTELNKSNSLLAESRKDFRTFINVMSKQLAEANDREIEIQSRYLNAQLENEKFKTLLEYKTNLVKKFKRELISLRRIIKFVVKGISCFPNTVENFSLSSYHEYDEFERVLKKDCRVKFVNLYDDSTMLDSNQSRNASGGDPDGAYPATGSGHDRVMRSQPGYAVMGDTPG</sequence>
<dbReference type="Proteomes" id="UP001652740">
    <property type="component" value="Unplaced"/>
</dbReference>
<dbReference type="AlphaFoldDB" id="A0A6J1W7B4"/>
<feature type="region of interest" description="Disordered" evidence="1">
    <location>
        <begin position="218"/>
        <end position="259"/>
    </location>
</feature>
<accession>A0A6J1W7B4</accession>
<evidence type="ECO:0000256" key="1">
    <source>
        <dbReference type="SAM" id="MobiDB-lite"/>
    </source>
</evidence>
<organism evidence="2 3">
    <name type="scientific">Galleria mellonella</name>
    <name type="common">Greater wax moth</name>
    <dbReference type="NCBI Taxonomy" id="7137"/>
    <lineage>
        <taxon>Eukaryota</taxon>
        <taxon>Metazoa</taxon>
        <taxon>Ecdysozoa</taxon>
        <taxon>Arthropoda</taxon>
        <taxon>Hexapoda</taxon>
        <taxon>Insecta</taxon>
        <taxon>Pterygota</taxon>
        <taxon>Neoptera</taxon>
        <taxon>Endopterygota</taxon>
        <taxon>Lepidoptera</taxon>
        <taxon>Glossata</taxon>
        <taxon>Ditrysia</taxon>
        <taxon>Pyraloidea</taxon>
        <taxon>Pyralidae</taxon>
        <taxon>Galleriinae</taxon>
        <taxon>Galleria</taxon>
    </lineage>
</organism>
<keyword evidence="2" id="KW-1185">Reference proteome</keyword>
<protein>
    <submittedName>
        <fullName evidence="3">Uncharacterized protein LOC113509485</fullName>
    </submittedName>
</protein>
<feature type="compositionally biased region" description="Basic and acidic residues" evidence="1">
    <location>
        <begin position="18"/>
        <end position="30"/>
    </location>
</feature>
<feature type="compositionally biased region" description="Polar residues" evidence="1">
    <location>
        <begin position="1"/>
        <end position="11"/>
    </location>
</feature>
<dbReference type="KEGG" id="gmw:113509485"/>
<reference evidence="3" key="1">
    <citation type="submission" date="2025-08" db="UniProtKB">
        <authorList>
            <consortium name="RefSeq"/>
        </authorList>
    </citation>
    <scope>IDENTIFICATION</scope>
    <source>
        <tissue evidence="3">Whole larvae</tissue>
    </source>
</reference>
<name>A0A6J1W7B4_GALME</name>
<evidence type="ECO:0000313" key="2">
    <source>
        <dbReference type="Proteomes" id="UP001652740"/>
    </source>
</evidence>
<evidence type="ECO:0000313" key="3">
    <source>
        <dbReference type="RefSeq" id="XP_026748622.2"/>
    </source>
</evidence>
<proteinExistence type="predicted"/>